<gene>
    <name evidence="3" type="ORF">HRJ34_22060</name>
</gene>
<evidence type="ECO:0000313" key="4">
    <source>
        <dbReference type="Proteomes" id="UP000664914"/>
    </source>
</evidence>
<dbReference type="EMBL" id="CP059319">
    <property type="protein sequence ID" value="QTH20975.1"/>
    <property type="molecule type" value="Genomic_DNA"/>
</dbReference>
<dbReference type="InterPro" id="IPR020904">
    <property type="entry name" value="Sc_DH/Rdtase_CS"/>
</dbReference>
<sequence length="261" mass="27073">MTQDRGGEAAGRVAGKVALVTGGGSGLGKADCEALAREGATVVVTDVRIEPALKVADAIGNGALALALDVASEDQWIAVIRAIEERFGRLDILVNNAGVVLSADVEGTTLDQFRFVNAVMSEGVFLGCKYAIPLMNRNDGGSIVNMSSTGALLGYPIFLAYSAAKGAVRSMTKSIAVMCQEKGYKIRCNSIHPGAIETPMVQEAEGRIGQEQAVPKGVLPAGAKGAPEDVAAMVVFLASDEARFVTGAEFVVDNGVTIRPF</sequence>
<dbReference type="InterPro" id="IPR036291">
    <property type="entry name" value="NAD(P)-bd_dom_sf"/>
</dbReference>
<dbReference type="PRINTS" id="PR00080">
    <property type="entry name" value="SDRFAMILY"/>
</dbReference>
<dbReference type="InterPro" id="IPR002347">
    <property type="entry name" value="SDR_fam"/>
</dbReference>
<accession>A0A975D0L0</accession>
<keyword evidence="2" id="KW-0560">Oxidoreductase</keyword>
<evidence type="ECO:0000313" key="3">
    <source>
        <dbReference type="EMBL" id="QTH20975.1"/>
    </source>
</evidence>
<name>A0A975D0L0_9SPHN</name>
<dbReference type="GO" id="GO:0016491">
    <property type="term" value="F:oxidoreductase activity"/>
    <property type="evidence" value="ECO:0007669"/>
    <property type="project" value="UniProtKB-KW"/>
</dbReference>
<dbReference type="FunFam" id="3.40.50.720:FF:000084">
    <property type="entry name" value="Short-chain dehydrogenase reductase"/>
    <property type="match status" value="1"/>
</dbReference>
<dbReference type="PANTHER" id="PTHR43477:SF1">
    <property type="entry name" value="DIHYDROANTICAPSIN 7-DEHYDROGENASE"/>
    <property type="match status" value="1"/>
</dbReference>
<reference evidence="3" key="1">
    <citation type="submission" date="2020-07" db="EMBL/GenBank/DDBJ databases">
        <authorList>
            <person name="Camacho E."/>
        </authorList>
    </citation>
    <scope>NUCLEOTIDE SEQUENCE</scope>
    <source>
        <strain evidence="3">MPO218</strain>
    </source>
</reference>
<comment type="similarity">
    <text evidence="1">Belongs to the short-chain dehydrogenases/reductases (SDR) family.</text>
</comment>
<evidence type="ECO:0000256" key="2">
    <source>
        <dbReference type="ARBA" id="ARBA00023002"/>
    </source>
</evidence>
<dbReference type="InterPro" id="IPR051122">
    <property type="entry name" value="SDR_DHRS6-like"/>
</dbReference>
<dbReference type="AlphaFoldDB" id="A0A975D0L0"/>
<evidence type="ECO:0000256" key="1">
    <source>
        <dbReference type="ARBA" id="ARBA00006484"/>
    </source>
</evidence>
<proteinExistence type="inferred from homology"/>
<organism evidence="3 4">
    <name type="scientific">Rhizorhabdus wittichii</name>
    <dbReference type="NCBI Taxonomy" id="160791"/>
    <lineage>
        <taxon>Bacteria</taxon>
        <taxon>Pseudomonadati</taxon>
        <taxon>Pseudomonadota</taxon>
        <taxon>Alphaproteobacteria</taxon>
        <taxon>Sphingomonadales</taxon>
        <taxon>Sphingomonadaceae</taxon>
        <taxon>Rhizorhabdus</taxon>
    </lineage>
</organism>
<dbReference type="Proteomes" id="UP000664914">
    <property type="component" value="Chromosome"/>
</dbReference>
<dbReference type="SUPFAM" id="SSF51735">
    <property type="entry name" value="NAD(P)-binding Rossmann-fold domains"/>
    <property type="match status" value="1"/>
</dbReference>
<protein>
    <submittedName>
        <fullName evidence="3">SDR family oxidoreductase</fullName>
    </submittedName>
</protein>
<dbReference type="PROSITE" id="PS00061">
    <property type="entry name" value="ADH_SHORT"/>
    <property type="match status" value="1"/>
</dbReference>
<dbReference type="Gene3D" id="3.40.50.720">
    <property type="entry name" value="NAD(P)-binding Rossmann-like Domain"/>
    <property type="match status" value="1"/>
</dbReference>
<dbReference type="PRINTS" id="PR00081">
    <property type="entry name" value="GDHRDH"/>
</dbReference>
<dbReference type="RefSeq" id="WP_208632408.1">
    <property type="nucleotide sequence ID" value="NZ_CP059319.1"/>
</dbReference>
<reference evidence="3" key="2">
    <citation type="submission" date="2021-04" db="EMBL/GenBank/DDBJ databases">
        <title>Isolation and genomic analysis of the ibuprofen-degrading bacterium Sphingomonas strain MPO218.</title>
        <authorList>
            <person name="Aulestia M."/>
            <person name="Flores A."/>
            <person name="Mangas E.L."/>
            <person name="Perez-Pulido A.J."/>
            <person name="Santero E."/>
            <person name="Camacho E.M."/>
        </authorList>
    </citation>
    <scope>NUCLEOTIDE SEQUENCE</scope>
    <source>
        <strain evidence="3">MPO218</strain>
    </source>
</reference>
<dbReference type="PANTHER" id="PTHR43477">
    <property type="entry name" value="DIHYDROANTICAPSIN 7-DEHYDROGENASE"/>
    <property type="match status" value="1"/>
</dbReference>
<dbReference type="Pfam" id="PF13561">
    <property type="entry name" value="adh_short_C2"/>
    <property type="match status" value="1"/>
</dbReference>